<dbReference type="GeneID" id="59381146"/>
<dbReference type="InterPro" id="IPR011009">
    <property type="entry name" value="Kinase-like_dom_sf"/>
</dbReference>
<evidence type="ECO:0000313" key="4">
    <source>
        <dbReference type="Proteomes" id="UP000623687"/>
    </source>
</evidence>
<dbReference type="PANTHER" id="PTHR38248:SF2">
    <property type="entry name" value="FUNK1 11"/>
    <property type="match status" value="1"/>
</dbReference>
<dbReference type="PANTHER" id="PTHR38248">
    <property type="entry name" value="FUNK1 6"/>
    <property type="match status" value="1"/>
</dbReference>
<accession>A0A8H6ZL97</accession>
<dbReference type="AlphaFoldDB" id="A0A8H6ZL97"/>
<keyword evidence="4" id="KW-1185">Reference proteome</keyword>
<proteinExistence type="predicted"/>
<dbReference type="EMBL" id="JACETU010000009">
    <property type="protein sequence ID" value="KAF7420810.1"/>
    <property type="molecule type" value="Genomic_DNA"/>
</dbReference>
<evidence type="ECO:0000256" key="1">
    <source>
        <dbReference type="SAM" id="MobiDB-lite"/>
    </source>
</evidence>
<organism evidence="3 4">
    <name type="scientific">Pleurotus ostreatus</name>
    <name type="common">Oyster mushroom</name>
    <name type="synonym">White-rot fungus</name>
    <dbReference type="NCBI Taxonomy" id="5322"/>
    <lineage>
        <taxon>Eukaryota</taxon>
        <taxon>Fungi</taxon>
        <taxon>Dikarya</taxon>
        <taxon>Basidiomycota</taxon>
        <taxon>Agaricomycotina</taxon>
        <taxon>Agaricomycetes</taxon>
        <taxon>Agaricomycetidae</taxon>
        <taxon>Agaricales</taxon>
        <taxon>Pleurotineae</taxon>
        <taxon>Pleurotaceae</taxon>
        <taxon>Pleurotus</taxon>
    </lineage>
</organism>
<feature type="region of interest" description="Disordered" evidence="1">
    <location>
        <begin position="235"/>
        <end position="285"/>
    </location>
</feature>
<feature type="domain" description="Fungal-type protein kinase" evidence="2">
    <location>
        <begin position="298"/>
        <end position="482"/>
    </location>
</feature>
<evidence type="ECO:0000259" key="2">
    <source>
        <dbReference type="Pfam" id="PF17667"/>
    </source>
</evidence>
<dbReference type="Gene3D" id="1.10.510.10">
    <property type="entry name" value="Transferase(Phosphotransferase) domain 1"/>
    <property type="match status" value="1"/>
</dbReference>
<dbReference type="Pfam" id="PF17667">
    <property type="entry name" value="Pkinase_fungal"/>
    <property type="match status" value="2"/>
</dbReference>
<feature type="domain" description="Fungal-type protein kinase" evidence="2">
    <location>
        <begin position="524"/>
        <end position="644"/>
    </location>
</feature>
<sequence length="824" mass="92738">MSSPLILRNRYKDLSGVLLQETSAAQVCDFDELLCAFIFRCLRDDSTLESLQNDIEKLERGDNLDQGQKSDLGRLRHQRDDALQNYLEQCLKAVLTVANDESVRSLLSEYLRSFSGVETNRYAPYVNLCNKALSLLRTTNLPLRSPTAPDLRYRRLDPSVLKSHTGADRVHRKPDVGKAGDSVVKSLGPRLDQSPDKGAEPEFDAFLGFEEFKAIGSPSEEARAAVESAFTTTARRVRVRPQDSEMDEVQLSPSTSPSPNVSATPPATGSRSSKRKLEATNSVTSSKKLRLGVKNGVALRKESSNEKNFDGRVQCAAYALEMLSQNPGIQHTINLLHIDDCLFIWYYDREGIVRSNGVSFIADFPRALVLMALFQRFTVEDWGRCKTFHCPPNTPSFIVSLNDPLLENKYNPHEFLALEIKCSDEDHLSPPPRCLGGRTTRVLPCEPKSKDGSRVLESLVVKISHPEVRRAHEGKTMKGIRNIAAKYDASMIDHLPGLLCYADVRGTDTGRVRSLVGKPGNGHQIMRVVVMKKLAKVTTLDATDFLRAWLDAVTCHAFLWKHGIEHGDPSLYNVMCHPETRRGVLTDFDLSILQWEERVPGCDRTGTVPFMAFELLDDAYWNGDIVRYYHHEMEAFIWCLPFMCLGGFVSGSVRHEVISDWVKATPSQCLGEKLAFVKKIRQYSSHVPLSFAACYRLAIRLCWAADDSSNKFARYPAIPPIQSLDLWTMFIAAVKMTSWRRQVSTSQMSMPELDDTFIAPLIERLETHRPQFDGLDDSMKSELRQIFLADSQPPALQVKALKLKDRMNCRQDSRPRSTPPIPPT</sequence>
<protein>
    <recommendedName>
        <fullName evidence="2">Fungal-type protein kinase domain-containing protein</fullName>
    </recommendedName>
</protein>
<name>A0A8H6ZL97_PLEOS</name>
<comment type="caution">
    <text evidence="3">The sequence shown here is derived from an EMBL/GenBank/DDBJ whole genome shotgun (WGS) entry which is preliminary data.</text>
</comment>
<dbReference type="VEuPathDB" id="FungiDB:PC9H_011328"/>
<dbReference type="RefSeq" id="XP_036626668.1">
    <property type="nucleotide sequence ID" value="XM_036780813.1"/>
</dbReference>
<reference evidence="3" key="1">
    <citation type="submission" date="2019-07" db="EMBL/GenBank/DDBJ databases">
        <authorList>
            <person name="Palmer J.M."/>
        </authorList>
    </citation>
    <scope>NUCLEOTIDE SEQUENCE</scope>
    <source>
        <strain evidence="3">PC9</strain>
    </source>
</reference>
<dbReference type="Proteomes" id="UP000623687">
    <property type="component" value="Unassembled WGS sequence"/>
</dbReference>
<dbReference type="SUPFAM" id="SSF56112">
    <property type="entry name" value="Protein kinase-like (PK-like)"/>
    <property type="match status" value="1"/>
</dbReference>
<feature type="region of interest" description="Disordered" evidence="1">
    <location>
        <begin position="162"/>
        <end position="200"/>
    </location>
</feature>
<evidence type="ECO:0000313" key="3">
    <source>
        <dbReference type="EMBL" id="KAF7420810.1"/>
    </source>
</evidence>
<dbReference type="InterPro" id="IPR040976">
    <property type="entry name" value="Pkinase_fungal"/>
</dbReference>
<gene>
    <name evidence="3" type="ORF">PC9H_011328</name>
</gene>
<feature type="compositionally biased region" description="Polar residues" evidence="1">
    <location>
        <begin position="251"/>
        <end position="271"/>
    </location>
</feature>
<dbReference type="OrthoDB" id="5569250at2759"/>
<feature type="compositionally biased region" description="Basic and acidic residues" evidence="1">
    <location>
        <begin position="165"/>
        <end position="178"/>
    </location>
</feature>